<dbReference type="EMBL" id="CP025583">
    <property type="protein sequence ID" value="AUM74268.1"/>
    <property type="molecule type" value="Genomic_DNA"/>
</dbReference>
<keyword evidence="1" id="KW-1133">Transmembrane helix</keyword>
<dbReference type="AlphaFoldDB" id="A0A2K9MF49"/>
<dbReference type="RefSeq" id="WP_101499614.1">
    <property type="nucleotide sequence ID" value="NZ_CP025583.1"/>
</dbReference>
<evidence type="ECO:0000256" key="1">
    <source>
        <dbReference type="SAM" id="Phobius"/>
    </source>
</evidence>
<feature type="transmembrane region" description="Helical" evidence="1">
    <location>
        <begin position="374"/>
        <end position="397"/>
    </location>
</feature>
<feature type="transmembrane region" description="Helical" evidence="1">
    <location>
        <begin position="175"/>
        <end position="199"/>
    </location>
</feature>
<dbReference type="Proteomes" id="UP000234882">
    <property type="component" value="Chromosome"/>
</dbReference>
<dbReference type="OrthoDB" id="7010242at2"/>
<keyword evidence="1" id="KW-0812">Transmembrane</keyword>
<evidence type="ECO:0008006" key="4">
    <source>
        <dbReference type="Google" id="ProtNLM"/>
    </source>
</evidence>
<evidence type="ECO:0000313" key="2">
    <source>
        <dbReference type="EMBL" id="AUM74268.1"/>
    </source>
</evidence>
<name>A0A2K9MF49_9RHOB</name>
<keyword evidence="3" id="KW-1185">Reference proteome</keyword>
<protein>
    <recommendedName>
        <fullName evidence="4">O-antigen ligase domain-containing protein</fullName>
    </recommendedName>
</protein>
<evidence type="ECO:0000313" key="3">
    <source>
        <dbReference type="Proteomes" id="UP000234882"/>
    </source>
</evidence>
<feature type="transmembrane region" description="Helical" evidence="1">
    <location>
        <begin position="297"/>
        <end position="317"/>
    </location>
</feature>
<dbReference type="KEGG" id="paru:CYR75_08280"/>
<organism evidence="2 3">
    <name type="scientific">Paracoccus jeotgali</name>
    <dbReference type="NCBI Taxonomy" id="2065379"/>
    <lineage>
        <taxon>Bacteria</taxon>
        <taxon>Pseudomonadati</taxon>
        <taxon>Pseudomonadota</taxon>
        <taxon>Alphaproteobacteria</taxon>
        <taxon>Rhodobacterales</taxon>
        <taxon>Paracoccaceae</taxon>
        <taxon>Paracoccus</taxon>
    </lineage>
</organism>
<feature type="transmembrane region" description="Helical" evidence="1">
    <location>
        <begin position="6"/>
        <end position="26"/>
    </location>
</feature>
<feature type="transmembrane region" description="Helical" evidence="1">
    <location>
        <begin position="87"/>
        <end position="107"/>
    </location>
</feature>
<feature type="transmembrane region" description="Helical" evidence="1">
    <location>
        <begin position="227"/>
        <end position="245"/>
    </location>
</feature>
<feature type="transmembrane region" description="Helical" evidence="1">
    <location>
        <begin position="144"/>
        <end position="163"/>
    </location>
</feature>
<feature type="transmembrane region" description="Helical" evidence="1">
    <location>
        <begin position="58"/>
        <end position="75"/>
    </location>
</feature>
<feature type="transmembrane region" description="Helical" evidence="1">
    <location>
        <begin position="252"/>
        <end position="277"/>
    </location>
</feature>
<keyword evidence="1" id="KW-0472">Membrane</keyword>
<accession>A0A2K9MF49</accession>
<sequence length="472" mass="48880">MEAYAVTPIFGLILLLAMIGGARWLLMLTAAMIPFGMMAVITLPSVGGLSLLAVNLSAAALVGWGCLALIGWVMAARPIRIEPATIALLCFAGYAIFSATVLVRLFAGESMVFALARGATGVRVSTFFAWGKVWLGPSNANISQTFYVLLACGFFVAAVHVLTRHGAGFGARCMALAAWLNLVLGIMDLAALDTLLSFIRTANYSLLNEATVKGIPRIVGGFSEPSGFASASAMFFGFFASAFLHSRRRGDAVLALGSGTMTVLALSSSGFIALAVVGVALAPRLLRLRARLRRPEIIVIAVIGGILTGVIAALLLFTSAPDMVASVIDDLIFSKTESSSGMERTAWAMGGLEALRDTWGLGAGTGSLRSNGMIFVLLGSVGIIGTGAFLAFLFLAFGGRARGANAAQLSNARMGGLAVLSTMMLSATVPDPGAPLMLLAAIAVASRRREPARAPEAASGARDYAGHIAGEI</sequence>
<reference evidence="3" key="1">
    <citation type="submission" date="2017-12" db="EMBL/GenBank/DDBJ databases">
        <title>Genomic analysis of Paracoccus sp. CBA4604.</title>
        <authorList>
            <person name="Roh S.W."/>
            <person name="Kim J.Y."/>
            <person name="Kim J.S."/>
        </authorList>
    </citation>
    <scope>NUCLEOTIDE SEQUENCE [LARGE SCALE GENOMIC DNA]</scope>
    <source>
        <strain evidence="3">CBA4604</strain>
    </source>
</reference>
<proteinExistence type="predicted"/>
<gene>
    <name evidence="2" type="ORF">CYR75_08280</name>
</gene>